<dbReference type="Pfam" id="PF13604">
    <property type="entry name" value="AAA_30"/>
    <property type="match status" value="1"/>
</dbReference>
<dbReference type="SMART" id="SM00382">
    <property type="entry name" value="AAA"/>
    <property type="match status" value="1"/>
</dbReference>
<dbReference type="RefSeq" id="WP_372125316.1">
    <property type="nucleotide sequence ID" value="NZ_JBFSSG010000055.1"/>
</dbReference>
<keyword evidence="5" id="KW-1185">Reference proteome</keyword>
<dbReference type="Proteomes" id="UP001570071">
    <property type="component" value="Unassembled WGS sequence"/>
</dbReference>
<protein>
    <submittedName>
        <fullName evidence="4">AAA family ATPase</fullName>
    </submittedName>
</protein>
<dbReference type="Pfam" id="PF13538">
    <property type="entry name" value="UvrD_C_2"/>
    <property type="match status" value="1"/>
</dbReference>
<dbReference type="Gene3D" id="2.30.30.940">
    <property type="match status" value="1"/>
</dbReference>
<dbReference type="Gene3D" id="1.10.10.2220">
    <property type="match status" value="1"/>
</dbReference>
<dbReference type="InterPro" id="IPR027785">
    <property type="entry name" value="UvrD-like_helicase_C"/>
</dbReference>
<dbReference type="CDD" id="cd18809">
    <property type="entry name" value="SF1_C_RecD"/>
    <property type="match status" value="1"/>
</dbReference>
<evidence type="ECO:0000313" key="4">
    <source>
        <dbReference type="EMBL" id="MEZ8723192.1"/>
    </source>
</evidence>
<evidence type="ECO:0000256" key="2">
    <source>
        <dbReference type="ARBA" id="ARBA00022840"/>
    </source>
</evidence>
<dbReference type="InterPro" id="IPR027417">
    <property type="entry name" value="P-loop_NTPase"/>
</dbReference>
<dbReference type="InterPro" id="IPR029493">
    <property type="entry name" value="RecD2-like_HHH"/>
</dbReference>
<comment type="caution">
    <text evidence="4">The sequence shown here is derived from an EMBL/GenBank/DDBJ whole genome shotgun (WGS) entry which is preliminary data.</text>
</comment>
<dbReference type="InterPro" id="IPR003593">
    <property type="entry name" value="AAA+_ATPase"/>
</dbReference>
<reference evidence="4 5" key="1">
    <citation type="journal article" date="2024" name="ISME J.">
        <title>Tailless and filamentous prophages are predominant in marine Vibrio.</title>
        <authorList>
            <person name="Steensen K."/>
            <person name="Seneca J."/>
            <person name="Bartlau N."/>
            <person name="Yu X.A."/>
            <person name="Hussain F.A."/>
            <person name="Polz M.F."/>
        </authorList>
    </citation>
    <scope>NUCLEOTIDE SEQUENCE [LARGE SCALE GENOMIC DNA]</scope>
    <source>
        <strain evidence="4 5">10N.239.312.F12</strain>
    </source>
</reference>
<gene>
    <name evidence="4" type="ORF">AB6D66_19120</name>
</gene>
<keyword evidence="2" id="KW-0067">ATP-binding</keyword>
<dbReference type="CDD" id="cd17933">
    <property type="entry name" value="DEXSc_RecD-like"/>
    <property type="match status" value="1"/>
</dbReference>
<proteinExistence type="predicted"/>
<evidence type="ECO:0000313" key="5">
    <source>
        <dbReference type="Proteomes" id="UP001570071"/>
    </source>
</evidence>
<dbReference type="PANTHER" id="PTHR43788">
    <property type="entry name" value="DNA2/NAM7 HELICASE FAMILY MEMBER"/>
    <property type="match status" value="1"/>
</dbReference>
<keyword evidence="1" id="KW-0547">Nucleotide-binding</keyword>
<dbReference type="InterPro" id="IPR050534">
    <property type="entry name" value="Coronavir_polyprotein_1ab"/>
</dbReference>
<dbReference type="SUPFAM" id="SSF52540">
    <property type="entry name" value="P-loop containing nucleoside triphosphate hydrolases"/>
    <property type="match status" value="2"/>
</dbReference>
<evidence type="ECO:0000256" key="1">
    <source>
        <dbReference type="ARBA" id="ARBA00022741"/>
    </source>
</evidence>
<feature type="domain" description="AAA+ ATPase" evidence="3">
    <location>
        <begin position="351"/>
        <end position="484"/>
    </location>
</feature>
<accession>A0ABV4N1S0</accession>
<dbReference type="EMBL" id="JBFSSG010000055">
    <property type="protein sequence ID" value="MEZ8723192.1"/>
    <property type="molecule type" value="Genomic_DNA"/>
</dbReference>
<dbReference type="Pfam" id="PF14490">
    <property type="entry name" value="HHH_RecD2"/>
    <property type="match status" value="1"/>
</dbReference>
<name>A0ABV4N1S0_9VIBR</name>
<dbReference type="PANTHER" id="PTHR43788:SF6">
    <property type="entry name" value="DNA HELICASE B"/>
    <property type="match status" value="1"/>
</dbReference>
<dbReference type="Gene3D" id="3.40.50.300">
    <property type="entry name" value="P-loop containing nucleotide triphosphate hydrolases"/>
    <property type="match status" value="2"/>
</dbReference>
<sequence>MSSKENLRFYVRVTSAFPLRDNKYMFYGVFVRGSHRSNKVSARSYAAIHCSESKFEVEPRVGQIYELLGKPEVRIKDDSEYEMTEVRFVEPYKIKIVLPETAEEFIGFISKEKDFVGIGEAKARLLFDTFAGTIFEILSQKDLTSLKKVLTVDSAEALIAGYRKYENLRYASWFAEKKIPPRVQARLFRYHKTNSVEQVKENPYLLQHFGLSFEETDNIAQRYFDIEEDDLRRLNAMVESAMRDYCSEGHTVADVSVLFSRVASLANDEDLAEEAIINAHSSLAVYYDPNSERIHNTGTYIMEKVIAKRLAKLSEKREWLTVFNESHRKSLEGISFPLSHKQGEAVVRSLETKVFCITGGAGTGKTTVLKAIVDAYRYSGFKIFATALSGRATKRLSESIHMPTYTIHRLAMLDESEFESDKPTLLIIDETSMVDILSLYRLIMKIPPSTRIIFVGDDAQLAPIGSGLVLSEIVRSDVVSTVKLDVVQRQKESSGIPFYSNQIRNKIIPENLSFKNISFKSTPYDSLVDSAVELYLELGGSCQIITPTRKLTREINEHCQAIKNPYGKKVFLSFDGEFEDVGLRLNDPVIFTKNDYKLDIQNGTLGKIIEVCSHDLVKAIVKVETDTGAVIDVTYDHIDDLELAYAITLHKAQGSQFEQVIVPLSRSRVMDNSWVYTAITRAEKSLYFLGSEKVLREAITTETAVNKRQVSLSSLLIDEVEKLSSKVIDA</sequence>
<evidence type="ECO:0000259" key="3">
    <source>
        <dbReference type="SMART" id="SM00382"/>
    </source>
</evidence>
<organism evidence="4 5">
    <name type="scientific">Vibrio pomeroyi</name>
    <dbReference type="NCBI Taxonomy" id="198832"/>
    <lineage>
        <taxon>Bacteria</taxon>
        <taxon>Pseudomonadati</taxon>
        <taxon>Pseudomonadota</taxon>
        <taxon>Gammaproteobacteria</taxon>
        <taxon>Vibrionales</taxon>
        <taxon>Vibrionaceae</taxon>
        <taxon>Vibrio</taxon>
    </lineage>
</organism>